<dbReference type="AlphaFoldDB" id="A0A7H1Q3L6"/>
<feature type="region of interest" description="Disordered" evidence="1">
    <location>
        <begin position="73"/>
        <end position="127"/>
    </location>
</feature>
<dbReference type="KEGG" id="sgf:HEP81_04623"/>
<dbReference type="Proteomes" id="UP000516422">
    <property type="component" value="Chromosome"/>
</dbReference>
<dbReference type="RefSeq" id="WP_037653652.1">
    <property type="nucleotide sequence ID" value="NZ_CP051006.1"/>
</dbReference>
<evidence type="ECO:0000313" key="3">
    <source>
        <dbReference type="Proteomes" id="UP000516422"/>
    </source>
</evidence>
<accession>A0A7H1Q3L6</accession>
<organism evidence="2 3">
    <name type="scientific">Streptomyces griseofuscus</name>
    <dbReference type="NCBI Taxonomy" id="146922"/>
    <lineage>
        <taxon>Bacteria</taxon>
        <taxon>Bacillati</taxon>
        <taxon>Actinomycetota</taxon>
        <taxon>Actinomycetes</taxon>
        <taxon>Kitasatosporales</taxon>
        <taxon>Streptomycetaceae</taxon>
        <taxon>Streptomyces</taxon>
    </lineage>
</organism>
<dbReference type="GeneID" id="91464174"/>
<reference evidence="2 3" key="1">
    <citation type="submission" date="2020-04" db="EMBL/GenBank/DDBJ databases">
        <title>Characterization and engineering of Streptomyces griseofuscus DSM40191 as a potential heterologous host for expression of BGCs.</title>
        <authorList>
            <person name="Gren T."/>
            <person name="Whitford C.M."/>
            <person name="Mohite O.S."/>
            <person name="Joergensen T.S."/>
            <person name="Nielsen J.B."/>
            <person name="Lee S.Y."/>
            <person name="Weber T."/>
        </authorList>
    </citation>
    <scope>NUCLEOTIDE SEQUENCE [LARGE SCALE GENOMIC DNA]</scope>
    <source>
        <strain evidence="2 3">DSM 40191</strain>
    </source>
</reference>
<evidence type="ECO:0000256" key="1">
    <source>
        <dbReference type="SAM" id="MobiDB-lite"/>
    </source>
</evidence>
<name>A0A7H1Q3L6_9ACTN</name>
<protein>
    <submittedName>
        <fullName evidence="2">Uncharacterized protein</fullName>
    </submittedName>
</protein>
<sequence length="127" mass="13866">MNINWIRTYEHRISTPMQCVRHLLGGESVEAYLLVYASSGYGLATCDEHSEATGKVVRELLEDDDKLKALFARHGAPVEEAGPEQAERQPEPDDERGPGEGALYGKLPGSGRPGPSVADVMFGKLDR</sequence>
<evidence type="ECO:0000313" key="2">
    <source>
        <dbReference type="EMBL" id="QNT94896.1"/>
    </source>
</evidence>
<feature type="compositionally biased region" description="Basic and acidic residues" evidence="1">
    <location>
        <begin position="85"/>
        <end position="98"/>
    </location>
</feature>
<dbReference type="EMBL" id="CP051006">
    <property type="protein sequence ID" value="QNT94896.1"/>
    <property type="molecule type" value="Genomic_DNA"/>
</dbReference>
<proteinExistence type="predicted"/>
<gene>
    <name evidence="2" type="ORF">HEP81_04623</name>
</gene>